<dbReference type="Proteomes" id="UP000583944">
    <property type="component" value="Unassembled WGS sequence"/>
</dbReference>
<dbReference type="VEuPathDB" id="TriTrypDB:ECC02_005661"/>
<dbReference type="AlphaFoldDB" id="A0A7J6Y3I7"/>
<feature type="transmembrane region" description="Helical" evidence="1">
    <location>
        <begin position="63"/>
        <end position="81"/>
    </location>
</feature>
<evidence type="ECO:0000313" key="3">
    <source>
        <dbReference type="Proteomes" id="UP000583944"/>
    </source>
</evidence>
<gene>
    <name evidence="2" type="ORF">ECC02_005661</name>
</gene>
<protein>
    <recommendedName>
        <fullName evidence="4">Aminotransferase class IV</fullName>
    </recommendedName>
</protein>
<feature type="transmembrane region" description="Helical" evidence="1">
    <location>
        <begin position="21"/>
        <end position="43"/>
    </location>
</feature>
<dbReference type="GO" id="GO:0003824">
    <property type="term" value="F:catalytic activity"/>
    <property type="evidence" value="ECO:0007669"/>
    <property type="project" value="InterPro"/>
</dbReference>
<evidence type="ECO:0000256" key="1">
    <source>
        <dbReference type="SAM" id="Phobius"/>
    </source>
</evidence>
<dbReference type="InterPro" id="IPR043132">
    <property type="entry name" value="BCAT-like_C"/>
</dbReference>
<proteinExistence type="predicted"/>
<keyword evidence="1" id="KW-0472">Membrane</keyword>
<name>A0A7J6Y3I7_TRYCR</name>
<dbReference type="SUPFAM" id="SSF56752">
    <property type="entry name" value="D-aminoacid aminotransferase-like PLP-dependent enzymes"/>
    <property type="match status" value="1"/>
</dbReference>
<dbReference type="Gene3D" id="3.20.10.10">
    <property type="entry name" value="D-amino Acid Aminotransferase, subunit A, domain 2"/>
    <property type="match status" value="1"/>
</dbReference>
<comment type="caution">
    <text evidence="2">The sequence shown here is derived from an EMBL/GenBank/DDBJ whole genome shotgun (WGS) entry which is preliminary data.</text>
</comment>
<evidence type="ECO:0000313" key="2">
    <source>
        <dbReference type="EMBL" id="KAF5221247.1"/>
    </source>
</evidence>
<reference evidence="2 3" key="1">
    <citation type="journal article" date="2019" name="Genome Biol. Evol.">
        <title>Nanopore Sequencing Significantly Improves Genome Assembly of the Protozoan Parasite Trypanosoma cruzi.</title>
        <authorList>
            <person name="Diaz-Viraque F."/>
            <person name="Pita S."/>
            <person name="Greif G."/>
            <person name="de Souza R.C.M."/>
            <person name="Iraola G."/>
            <person name="Robello C."/>
        </authorList>
    </citation>
    <scope>NUCLEOTIDE SEQUENCE [LARGE SCALE GENOMIC DNA]</scope>
    <source>
        <strain evidence="2 3">Berenice</strain>
    </source>
</reference>
<accession>A0A7J6Y3I7</accession>
<feature type="transmembrane region" description="Helical" evidence="1">
    <location>
        <begin position="102"/>
        <end position="131"/>
    </location>
</feature>
<organism evidence="2 3">
    <name type="scientific">Trypanosoma cruzi</name>
    <dbReference type="NCBI Taxonomy" id="5693"/>
    <lineage>
        <taxon>Eukaryota</taxon>
        <taxon>Discoba</taxon>
        <taxon>Euglenozoa</taxon>
        <taxon>Kinetoplastea</taxon>
        <taxon>Metakinetoplastina</taxon>
        <taxon>Trypanosomatida</taxon>
        <taxon>Trypanosomatidae</taxon>
        <taxon>Trypanosoma</taxon>
        <taxon>Schizotrypanum</taxon>
    </lineage>
</organism>
<dbReference type="InterPro" id="IPR001544">
    <property type="entry name" value="Aminotrans_IV"/>
</dbReference>
<keyword evidence="1" id="KW-0812">Transmembrane</keyword>
<dbReference type="EMBL" id="JABDHM010000039">
    <property type="protein sequence ID" value="KAF5221247.1"/>
    <property type="molecule type" value="Genomic_DNA"/>
</dbReference>
<dbReference type="InterPro" id="IPR036038">
    <property type="entry name" value="Aminotransferase-like"/>
</dbReference>
<sequence>MLKGTKAFCLLRGMTRVEMRHLFEYMYVLPFVSFFFFFLWVGWGKWGNGWDDGVMDRLSLAVISFHFFASSFVFVFVFFVLRINKNLLMCPLLDAFNISLRLIFGSSANCGFFFFFPFFIRAFLFLLFLLYNQRLLFFLDVGIIKLSFPVEAMQSELSGILSRIPAAVIGTILADESCKTVWFFNPKSREVISMDALRSLPNPPSNSGADATERHLVYGMMRVRNQGVMFERDHVQRLYENCVLAATSKPLTDEATLPFPVEGVTQSIREYILSEHKESGDINLKFVTWLPPFSNSLTTAEAWQKFLSDFSYVVYFVKSFFPPKEWYTEGIRISLLYNARRHTPNAKIIQAPLRSRAKSLQDSSGAFEVFFVWDKEAHFLVPEGSRSNYLLVTEDGHLCCSLQKDILRGITLHTVKRVASTTGLADIEQRPIYVGDLCLAKAIAMLATSPGVLPVREIQFYYDEESKANFISALDDYEQCMKEKGECPSLPRETILSNGGRLELDSPHNTMLAQLREAYEAEAFR</sequence>
<dbReference type="VEuPathDB" id="TriTrypDB:BCY84_18932"/>
<evidence type="ECO:0008006" key="4">
    <source>
        <dbReference type="Google" id="ProtNLM"/>
    </source>
</evidence>
<keyword evidence="1" id="KW-1133">Transmembrane helix</keyword>
<dbReference type="Pfam" id="PF01063">
    <property type="entry name" value="Aminotran_4"/>
    <property type="match status" value="1"/>
</dbReference>